<dbReference type="SUPFAM" id="SSF52799">
    <property type="entry name" value="(Phosphotyrosine protein) phosphatases II"/>
    <property type="match status" value="1"/>
</dbReference>
<feature type="region of interest" description="Disordered" evidence="3">
    <location>
        <begin position="1337"/>
        <end position="1362"/>
    </location>
</feature>
<dbReference type="InterPro" id="IPR016130">
    <property type="entry name" value="Tyr_Pase_AS"/>
</dbReference>
<keyword evidence="4" id="KW-0472">Membrane</keyword>
<dbReference type="InterPro" id="IPR007246">
    <property type="entry name" value="Gaa1"/>
</dbReference>
<evidence type="ECO:0000259" key="6">
    <source>
        <dbReference type="PROSITE" id="PS50056"/>
    </source>
</evidence>
<keyword evidence="2" id="KW-0904">Protein phosphatase</keyword>
<dbReference type="InParanoid" id="A0A0V0QU52"/>
<dbReference type="GO" id="GO:0016255">
    <property type="term" value="P:attachment of GPI anchor to protein"/>
    <property type="evidence" value="ECO:0007669"/>
    <property type="project" value="TreeGrafter"/>
</dbReference>
<organism evidence="7 8">
    <name type="scientific">Pseudocohnilembus persalinus</name>
    <name type="common">Ciliate</name>
    <dbReference type="NCBI Taxonomy" id="266149"/>
    <lineage>
        <taxon>Eukaryota</taxon>
        <taxon>Sar</taxon>
        <taxon>Alveolata</taxon>
        <taxon>Ciliophora</taxon>
        <taxon>Intramacronucleata</taxon>
        <taxon>Oligohymenophorea</taxon>
        <taxon>Scuticociliatia</taxon>
        <taxon>Philasterida</taxon>
        <taxon>Pseudocohnilembidae</taxon>
        <taxon>Pseudocohnilembus</taxon>
    </lineage>
</organism>
<feature type="domain" description="Tyrosine specific protein phosphatases" evidence="6">
    <location>
        <begin position="887"/>
        <end position="953"/>
    </location>
</feature>
<keyword evidence="1" id="KW-0378">Hydrolase</keyword>
<feature type="compositionally biased region" description="Basic and acidic residues" evidence="3">
    <location>
        <begin position="1337"/>
        <end position="1357"/>
    </location>
</feature>
<keyword evidence="4" id="KW-0812">Transmembrane</keyword>
<dbReference type="PROSITE" id="PS00383">
    <property type="entry name" value="TYR_PHOSPHATASE_1"/>
    <property type="match status" value="1"/>
</dbReference>
<feature type="compositionally biased region" description="Low complexity" evidence="3">
    <location>
        <begin position="703"/>
        <end position="715"/>
    </location>
</feature>
<evidence type="ECO:0000313" key="7">
    <source>
        <dbReference type="EMBL" id="KRX05852.1"/>
    </source>
</evidence>
<feature type="region of interest" description="Disordered" evidence="3">
    <location>
        <begin position="681"/>
        <end position="761"/>
    </location>
</feature>
<evidence type="ECO:0000256" key="1">
    <source>
        <dbReference type="ARBA" id="ARBA00022801"/>
    </source>
</evidence>
<dbReference type="OrthoDB" id="2017893at2759"/>
<accession>A0A0V0QU52</accession>
<dbReference type="EMBL" id="LDAU01000103">
    <property type="protein sequence ID" value="KRX05852.1"/>
    <property type="molecule type" value="Genomic_DNA"/>
</dbReference>
<feature type="compositionally biased region" description="Basic and acidic residues" evidence="3">
    <location>
        <begin position="1414"/>
        <end position="1427"/>
    </location>
</feature>
<dbReference type="Pfam" id="PF04114">
    <property type="entry name" value="Gaa1"/>
    <property type="match status" value="1"/>
</dbReference>
<dbReference type="Pfam" id="PF00782">
    <property type="entry name" value="DSPc"/>
    <property type="match status" value="1"/>
</dbReference>
<keyword evidence="4" id="KW-1133">Transmembrane helix</keyword>
<dbReference type="InterPro" id="IPR000387">
    <property type="entry name" value="Tyr_Pase_dom"/>
</dbReference>
<feature type="compositionally biased region" description="Polar residues" evidence="3">
    <location>
        <begin position="721"/>
        <end position="749"/>
    </location>
</feature>
<dbReference type="PROSITE" id="PS50054">
    <property type="entry name" value="TYR_PHOSPHATASE_DUAL"/>
    <property type="match status" value="1"/>
</dbReference>
<dbReference type="GO" id="GO:0004721">
    <property type="term" value="F:phosphoprotein phosphatase activity"/>
    <property type="evidence" value="ECO:0007669"/>
    <property type="project" value="UniProtKB-KW"/>
</dbReference>
<dbReference type="InterPro" id="IPR020422">
    <property type="entry name" value="TYR_PHOSPHATASE_DUAL_dom"/>
</dbReference>
<evidence type="ECO:0000256" key="4">
    <source>
        <dbReference type="SAM" id="Phobius"/>
    </source>
</evidence>
<feature type="transmembrane region" description="Helical" evidence="4">
    <location>
        <begin position="230"/>
        <end position="250"/>
    </location>
</feature>
<dbReference type="PANTHER" id="PTHR13304">
    <property type="entry name" value="GLYCOSYLPHOSPHATIDYLINOSITOL ANCHOR ATTACHMENT 1 PROTEIN"/>
    <property type="match status" value="1"/>
</dbReference>
<dbReference type="InterPro" id="IPR029021">
    <property type="entry name" value="Prot-tyrosine_phosphatase-like"/>
</dbReference>
<evidence type="ECO:0000313" key="8">
    <source>
        <dbReference type="Proteomes" id="UP000054937"/>
    </source>
</evidence>
<sequence length="1427" mass="168396">MYNFRGYGTNSETSDSDIKGFFIRKRETYLKVHKQTEAYHKTAYYLDGEKNIEIDYLFLDISYFLERKSSTGFTDQQNLWFQSEEIYIDIMDKQIKQKIKSLIEPPVFSLRGHLKHFISDLQKPQFQNSKVILNTIVNSAHLLYMYIQFKLPIYNVWKQLKLLEQLLNDQNNNNDEQHLQYNQEQFYSPQKLKIRDIQDQISEIISLGIKALKIKQKISEQTITQSDCQFMINFMQYIVVLIGLIMLYMLPGMGQFNAIEENAVHPRILNDSKVDFVVKETNNLNQSLKQLILQGKMEILDGQQLDSHFLDSTSMKQQQVAQFIINHYKKYQMDTHIQNFDVKKPNGDIEKGVNIIGLYHAPRSPSYECNLIMFDYSANEEKFENTAFSLSLITMLSEANTKYLSRNILFVAYDGRYTSYAYSAQKFLEAYFDTKQSFLRSGIIRQAMNFDLYNNFNTITYKMFGKNGRVAERDYFLNYNMALNQAKLQYRYTPQRTQYEDLFDYQLKGKINFSSFINILLYTIYGYVNDPHSYQFENGIMGITLKGEYSETSNQDHQKLFKSFALIVEATNRVNMNLEEQLHAGSTLYFPLDKKHCLTVAKYVFPVIILCVGLVIRPLFKYKVNSQYTGGLRIWIEYISKVIYLFGMLQIPQLVLYSINLYKNSYYELKNVYVQDIQESVTDEPPKGPGQNINPEDKHQSDSKQNNSIQNSSSINKEKIPNNSNNYFLQPQQGNKKSSKSSMIQSPNASPLKLQNKKTSQGDFTKKSTFLCRFCGGKKCKKEDYKKNPHENALKGVHSDWINNRIIASQRLSKRIMDENDVIGQLRENNIKAIFNLQEPGEHPYCGDGLIKETGFTYDPEDIMKNDIYFFNFNWVDMTVTDEKMIMRLMDLMDFIINQLHANFLVHCHAGTGRTGLAIASWLIYGQDYSAEQAIKQFQQRRKVITENKKSFKLQKPLSIEEIVLRQKRAHLQRHSKNSYKVPILVEYILNDLNKRHEKKKDTYQTILNGFVNPGNRQVFTTPWDYYMNKEVEKLKGFIDEGKFDYLQSYETRVLCQVLLDFFESLFMPTIDFMNINKMNILIEKYNGEITKLFTDKEIINCLSLYEFSLLSKIIDFVLQILNSSKNLFQNSHEDSKNFENLRKKFFLRMVFALYKIKNELSDQCFNNTRDFDFSTYENFNQMNNSREDPHKQQKTQINQFQMILDMWSFSVAQENSNLNQQEVKNCYFKAYNLFLQQEQLQKKNKNKKNNQVFNNLLDNDIKSLILNTRVKKEENPKLRQVHSEMNNVQINQNLLLGDKSQSQPNKIQSSRSLKSLKVQEVLKEDENEYEEEIKQEEKKSQEQIQKEQENFEKQKTNENNQIKQQYEFDDNDIQNTENIQQKAQEIKQDQQQEKQELEQQEKQEQINIVQNKQQKDEKKESFENKV</sequence>
<dbReference type="PROSITE" id="PS50056">
    <property type="entry name" value="TYR_PHOSPHATASE_2"/>
    <property type="match status" value="1"/>
</dbReference>
<keyword evidence="8" id="KW-1185">Reference proteome</keyword>
<dbReference type="Gene3D" id="3.90.190.10">
    <property type="entry name" value="Protein tyrosine phosphatase superfamily"/>
    <property type="match status" value="1"/>
</dbReference>
<dbReference type="GO" id="GO:0042765">
    <property type="term" value="C:GPI-anchor transamidase complex"/>
    <property type="evidence" value="ECO:0007669"/>
    <property type="project" value="InterPro"/>
</dbReference>
<evidence type="ECO:0000256" key="3">
    <source>
        <dbReference type="SAM" id="MobiDB-lite"/>
    </source>
</evidence>
<feature type="domain" description="Tyrosine-protein phosphatase" evidence="5">
    <location>
        <begin position="801"/>
        <end position="967"/>
    </location>
</feature>
<dbReference type="Proteomes" id="UP000054937">
    <property type="component" value="Unassembled WGS sequence"/>
</dbReference>
<reference evidence="7 8" key="1">
    <citation type="journal article" date="2015" name="Sci. Rep.">
        <title>Genome of the facultative scuticociliatosis pathogen Pseudocohnilembus persalinus provides insight into its virulence through horizontal gene transfer.</title>
        <authorList>
            <person name="Xiong J."/>
            <person name="Wang G."/>
            <person name="Cheng J."/>
            <person name="Tian M."/>
            <person name="Pan X."/>
            <person name="Warren A."/>
            <person name="Jiang C."/>
            <person name="Yuan D."/>
            <person name="Miao W."/>
        </authorList>
    </citation>
    <scope>NUCLEOTIDE SEQUENCE [LARGE SCALE GENOMIC DNA]</scope>
    <source>
        <strain evidence="7">36N120E</strain>
    </source>
</reference>
<dbReference type="InterPro" id="IPR000340">
    <property type="entry name" value="Dual-sp_phosphatase_cat-dom"/>
</dbReference>
<comment type="caution">
    <text evidence="7">The sequence shown here is derived from an EMBL/GenBank/DDBJ whole genome shotgun (WGS) entry which is preliminary data.</text>
</comment>
<dbReference type="PANTHER" id="PTHR13304:SF0">
    <property type="entry name" value="GLYCOSYLPHOSPHATIDYLINOSITOL ANCHOR ATTACHMENT 1 PROTEIN"/>
    <property type="match status" value="1"/>
</dbReference>
<evidence type="ECO:0000256" key="2">
    <source>
        <dbReference type="ARBA" id="ARBA00022912"/>
    </source>
</evidence>
<gene>
    <name evidence="7" type="ORF">PPERSA_03789</name>
</gene>
<proteinExistence type="predicted"/>
<feature type="compositionally biased region" description="Basic and acidic residues" evidence="3">
    <location>
        <begin position="1385"/>
        <end position="1405"/>
    </location>
</feature>
<name>A0A0V0QU52_PSEPJ</name>
<evidence type="ECO:0000259" key="5">
    <source>
        <dbReference type="PROSITE" id="PS50054"/>
    </source>
</evidence>
<protein>
    <submittedName>
        <fullName evidence="7">Uncharacterized protein</fullName>
    </submittedName>
</protein>
<feature type="region of interest" description="Disordered" evidence="3">
    <location>
        <begin position="1383"/>
        <end position="1427"/>
    </location>
</feature>